<feature type="domain" description="DUF6594" evidence="3">
    <location>
        <begin position="104"/>
        <end position="366"/>
    </location>
</feature>
<dbReference type="Pfam" id="PF20237">
    <property type="entry name" value="DUF6594"/>
    <property type="match status" value="1"/>
</dbReference>
<feature type="transmembrane region" description="Helical" evidence="2">
    <location>
        <begin position="289"/>
        <end position="313"/>
    </location>
</feature>
<evidence type="ECO:0000256" key="1">
    <source>
        <dbReference type="SAM" id="MobiDB-lite"/>
    </source>
</evidence>
<gene>
    <name evidence="4" type="ORF">JMJ35_008501</name>
</gene>
<protein>
    <recommendedName>
        <fullName evidence="3">DUF6594 domain-containing protein</fullName>
    </recommendedName>
</protein>
<evidence type="ECO:0000259" key="3">
    <source>
        <dbReference type="Pfam" id="PF20237"/>
    </source>
</evidence>
<reference evidence="4" key="1">
    <citation type="submission" date="2023-03" db="EMBL/GenBank/DDBJ databases">
        <title>Complete genome of Cladonia borealis.</title>
        <authorList>
            <person name="Park H."/>
        </authorList>
    </citation>
    <scope>NUCLEOTIDE SEQUENCE</scope>
    <source>
        <strain evidence="4">ANT050790</strain>
    </source>
</reference>
<keyword evidence="5" id="KW-1185">Reference proteome</keyword>
<feature type="transmembrane region" description="Helical" evidence="2">
    <location>
        <begin position="358"/>
        <end position="378"/>
    </location>
</feature>
<dbReference type="EMBL" id="JAFEKC020000019">
    <property type="protein sequence ID" value="KAK0509130.1"/>
    <property type="molecule type" value="Genomic_DNA"/>
</dbReference>
<sequence>MAQAGDEISPADSESHQSPPETTIQGPLSAPPATVLERRSSNTANSLRSAEEGVSVESHEKKTCVNRLKAILGLSDHKSSSTSFTLQYQVPEIIKSVDDYPEGYGKLAAFIDCDPNFRIYRKFGWLHNRVLLHIQDELQELEEELEMIDAWEAKSGDNVKLASRREDTTTERLELIATIKQKLDEYDKYFLRLHQMQAVRTPTKRNQNSLYNMIEDTQSQVTSESEWIRQRADLAAVGHGAEHGWFNGVVEDILNKLSPRLSLIFRTRVQREQSGQDPMRLMSPHRLAIFQRTLITISAAVLMLAPVIILVQLQTKDPSQVTRRNWLQILTIFVFTLAFSAASSIFTPAGRQDVLTATACYCAVLVVFMGNTSNVIVISNHTST</sequence>
<organism evidence="4 5">
    <name type="scientific">Cladonia borealis</name>
    <dbReference type="NCBI Taxonomy" id="184061"/>
    <lineage>
        <taxon>Eukaryota</taxon>
        <taxon>Fungi</taxon>
        <taxon>Dikarya</taxon>
        <taxon>Ascomycota</taxon>
        <taxon>Pezizomycotina</taxon>
        <taxon>Lecanoromycetes</taxon>
        <taxon>OSLEUM clade</taxon>
        <taxon>Lecanoromycetidae</taxon>
        <taxon>Lecanorales</taxon>
        <taxon>Lecanorineae</taxon>
        <taxon>Cladoniaceae</taxon>
        <taxon>Cladonia</taxon>
    </lineage>
</organism>
<feature type="compositionally biased region" description="Polar residues" evidence="1">
    <location>
        <begin position="16"/>
        <end position="26"/>
    </location>
</feature>
<evidence type="ECO:0000313" key="5">
    <source>
        <dbReference type="Proteomes" id="UP001166286"/>
    </source>
</evidence>
<dbReference type="InterPro" id="IPR046529">
    <property type="entry name" value="DUF6594"/>
</dbReference>
<evidence type="ECO:0000256" key="2">
    <source>
        <dbReference type="SAM" id="Phobius"/>
    </source>
</evidence>
<proteinExistence type="predicted"/>
<feature type="region of interest" description="Disordered" evidence="1">
    <location>
        <begin position="1"/>
        <end position="59"/>
    </location>
</feature>
<dbReference type="PANTHER" id="PTHR34502">
    <property type="entry name" value="DUF6594 DOMAIN-CONTAINING PROTEIN-RELATED"/>
    <property type="match status" value="1"/>
</dbReference>
<evidence type="ECO:0000313" key="4">
    <source>
        <dbReference type="EMBL" id="KAK0509130.1"/>
    </source>
</evidence>
<keyword evidence="2" id="KW-1133">Transmembrane helix</keyword>
<keyword evidence="2" id="KW-0472">Membrane</keyword>
<accession>A0AA39V6Z2</accession>
<dbReference type="Proteomes" id="UP001166286">
    <property type="component" value="Unassembled WGS sequence"/>
</dbReference>
<feature type="transmembrane region" description="Helical" evidence="2">
    <location>
        <begin position="325"/>
        <end position="346"/>
    </location>
</feature>
<keyword evidence="2" id="KW-0812">Transmembrane</keyword>
<comment type="caution">
    <text evidence="4">The sequence shown here is derived from an EMBL/GenBank/DDBJ whole genome shotgun (WGS) entry which is preliminary data.</text>
</comment>
<dbReference type="PANTHER" id="PTHR34502:SF3">
    <property type="entry name" value="DUF6594 DOMAIN-CONTAINING PROTEIN"/>
    <property type="match status" value="1"/>
</dbReference>
<name>A0AA39V6Z2_9LECA</name>
<dbReference type="AlphaFoldDB" id="A0AA39V6Z2"/>